<sequence length="274" mass="29867">MSEYRQISTEAGTFDAVSAGPPDGQPVLLLHGFPQAAVAWEHQVDVLGHAGLHAVAFDQRGYSPSVRPDEVADYQVDALVGDVLAVADALGWTEFDLVGHDWGAVVAWHTAAAHPGRLRTLTAVSTPHPSALAAALREDEDQRLRSQHVPVLKERSAERRLLADGAAALRQMFEYRIPQSAVDEYVSRLAEPGALTAALNWFRAERWNVAPDPVTVPTMYVWGGEDVAIGSTAALSCGKWVNGPYRFELVDEVSHWVPQEAPDLMTGLLLDHLR</sequence>
<dbReference type="InterPro" id="IPR000073">
    <property type="entry name" value="AB_hydrolase_1"/>
</dbReference>
<dbReference type="Pfam" id="PF00561">
    <property type="entry name" value="Abhydrolase_1"/>
    <property type="match status" value="1"/>
</dbReference>
<comment type="caution">
    <text evidence="3">The sequence shown here is derived from an EMBL/GenBank/DDBJ whole genome shotgun (WGS) entry which is preliminary data.</text>
</comment>
<dbReference type="SUPFAM" id="SSF53474">
    <property type="entry name" value="alpha/beta-Hydrolases"/>
    <property type="match status" value="1"/>
</dbReference>
<evidence type="ECO:0000256" key="1">
    <source>
        <dbReference type="ARBA" id="ARBA00022801"/>
    </source>
</evidence>
<accession>A0ABT1I745</accession>
<keyword evidence="1" id="KW-0378">Hydrolase</keyword>
<dbReference type="EMBL" id="JAMTCO010000002">
    <property type="protein sequence ID" value="MCP2268449.1"/>
    <property type="molecule type" value="Genomic_DNA"/>
</dbReference>
<evidence type="ECO:0000259" key="2">
    <source>
        <dbReference type="Pfam" id="PF00561"/>
    </source>
</evidence>
<organism evidence="3 4">
    <name type="scientific">Actinokineospora diospyrosa</name>
    <dbReference type="NCBI Taxonomy" id="103728"/>
    <lineage>
        <taxon>Bacteria</taxon>
        <taxon>Bacillati</taxon>
        <taxon>Actinomycetota</taxon>
        <taxon>Actinomycetes</taxon>
        <taxon>Pseudonocardiales</taxon>
        <taxon>Pseudonocardiaceae</taxon>
        <taxon>Actinokineospora</taxon>
    </lineage>
</organism>
<dbReference type="RefSeq" id="WP_253885341.1">
    <property type="nucleotide sequence ID" value="NZ_BAAAVB010000006.1"/>
</dbReference>
<protein>
    <submittedName>
        <fullName evidence="3">Pimeloyl-ACP methyl ester carboxylesterase</fullName>
    </submittedName>
</protein>
<dbReference type="InterPro" id="IPR029058">
    <property type="entry name" value="AB_hydrolase_fold"/>
</dbReference>
<evidence type="ECO:0000313" key="3">
    <source>
        <dbReference type="EMBL" id="MCP2268449.1"/>
    </source>
</evidence>
<proteinExistence type="predicted"/>
<gene>
    <name evidence="3" type="ORF">LV75_000935</name>
</gene>
<evidence type="ECO:0000313" key="4">
    <source>
        <dbReference type="Proteomes" id="UP001205185"/>
    </source>
</evidence>
<dbReference type="PANTHER" id="PTHR43329">
    <property type="entry name" value="EPOXIDE HYDROLASE"/>
    <property type="match status" value="1"/>
</dbReference>
<dbReference type="PRINTS" id="PR00412">
    <property type="entry name" value="EPOXHYDRLASE"/>
</dbReference>
<dbReference type="Proteomes" id="UP001205185">
    <property type="component" value="Unassembled WGS sequence"/>
</dbReference>
<dbReference type="InterPro" id="IPR000639">
    <property type="entry name" value="Epox_hydrolase-like"/>
</dbReference>
<dbReference type="Gene3D" id="3.40.50.1820">
    <property type="entry name" value="alpha/beta hydrolase"/>
    <property type="match status" value="1"/>
</dbReference>
<reference evidence="3 4" key="1">
    <citation type="submission" date="2022-06" db="EMBL/GenBank/DDBJ databases">
        <title>Genomic Encyclopedia of Archaeal and Bacterial Type Strains, Phase II (KMG-II): from individual species to whole genera.</title>
        <authorList>
            <person name="Goeker M."/>
        </authorList>
    </citation>
    <scope>NUCLEOTIDE SEQUENCE [LARGE SCALE GENOMIC DNA]</scope>
    <source>
        <strain evidence="3 4">DSM 44255</strain>
    </source>
</reference>
<keyword evidence="4" id="KW-1185">Reference proteome</keyword>
<feature type="domain" description="AB hydrolase-1" evidence="2">
    <location>
        <begin position="26"/>
        <end position="257"/>
    </location>
</feature>
<name>A0ABT1I745_9PSEU</name>